<keyword evidence="5" id="KW-1185">Reference proteome</keyword>
<dbReference type="GeneID" id="25727869"/>
<protein>
    <submittedName>
        <fullName evidence="4">Uncharacterized protein</fullName>
    </submittedName>
</protein>
<dbReference type="InterPro" id="IPR036549">
    <property type="entry name" value="CX6/COA6-like_sf"/>
</dbReference>
<evidence type="ECO:0000256" key="3">
    <source>
        <dbReference type="ARBA" id="ARBA00023157"/>
    </source>
</evidence>
<dbReference type="EMBL" id="KK102636">
    <property type="protein sequence ID" value="KIY97280.1"/>
    <property type="molecule type" value="Genomic_DNA"/>
</dbReference>
<dbReference type="KEGG" id="mng:MNEG_10682"/>
<proteinExistence type="predicted"/>
<dbReference type="GO" id="GO:0005739">
    <property type="term" value="C:mitochondrion"/>
    <property type="evidence" value="ECO:0007669"/>
    <property type="project" value="UniProtKB-SubCell"/>
</dbReference>
<dbReference type="OrthoDB" id="16284at2759"/>
<reference evidence="4 5" key="1">
    <citation type="journal article" date="2013" name="BMC Genomics">
        <title>Reconstruction of the lipid metabolism for the microalga Monoraphidium neglectum from its genome sequence reveals characteristics suitable for biofuel production.</title>
        <authorList>
            <person name="Bogen C."/>
            <person name="Al-Dilaimi A."/>
            <person name="Albersmeier A."/>
            <person name="Wichmann J."/>
            <person name="Grundmann M."/>
            <person name="Rupp O."/>
            <person name="Lauersen K.J."/>
            <person name="Blifernez-Klassen O."/>
            <person name="Kalinowski J."/>
            <person name="Goesmann A."/>
            <person name="Mussgnug J.H."/>
            <person name="Kruse O."/>
        </authorList>
    </citation>
    <scope>NUCLEOTIDE SEQUENCE [LARGE SCALE GENOMIC DNA]</scope>
    <source>
        <strain evidence="4 5">SAG 48.87</strain>
    </source>
</reference>
<dbReference type="SUPFAM" id="SSF47694">
    <property type="entry name" value="Cytochrome c oxidase subunit h"/>
    <property type="match status" value="1"/>
</dbReference>
<dbReference type="Pfam" id="PF02297">
    <property type="entry name" value="COX6B"/>
    <property type="match status" value="1"/>
</dbReference>
<keyword evidence="2" id="KW-0496">Mitochondrion</keyword>
<dbReference type="PANTHER" id="PTHR47445">
    <property type="entry name" value="OS08G0441400 PROTEIN"/>
    <property type="match status" value="1"/>
</dbReference>
<evidence type="ECO:0000313" key="4">
    <source>
        <dbReference type="EMBL" id="KIY97280.1"/>
    </source>
</evidence>
<comment type="subcellular location">
    <subcellularLocation>
        <location evidence="1">Mitochondrion</location>
    </subcellularLocation>
</comment>
<dbReference type="Proteomes" id="UP000054498">
    <property type="component" value="Unassembled WGS sequence"/>
</dbReference>
<dbReference type="RefSeq" id="XP_013896300.1">
    <property type="nucleotide sequence ID" value="XM_014040846.1"/>
</dbReference>
<organism evidence="4 5">
    <name type="scientific">Monoraphidium neglectum</name>
    <dbReference type="NCBI Taxonomy" id="145388"/>
    <lineage>
        <taxon>Eukaryota</taxon>
        <taxon>Viridiplantae</taxon>
        <taxon>Chlorophyta</taxon>
        <taxon>core chlorophytes</taxon>
        <taxon>Chlorophyceae</taxon>
        <taxon>CS clade</taxon>
        <taxon>Sphaeropleales</taxon>
        <taxon>Selenastraceae</taxon>
        <taxon>Monoraphidium</taxon>
    </lineage>
</organism>
<dbReference type="PANTHER" id="PTHR47445:SF1">
    <property type="entry name" value="OS08G0441400 PROTEIN"/>
    <property type="match status" value="1"/>
</dbReference>
<evidence type="ECO:0000256" key="1">
    <source>
        <dbReference type="ARBA" id="ARBA00004173"/>
    </source>
</evidence>
<dbReference type="InterPro" id="IPR048282">
    <property type="entry name" value="COA6_pln"/>
</dbReference>
<dbReference type="InterPro" id="IPR048280">
    <property type="entry name" value="COX6B-like"/>
</dbReference>
<keyword evidence="3" id="KW-1015">Disulfide bond</keyword>
<dbReference type="Gene3D" id="1.10.10.140">
    <property type="entry name" value="Cytochrome c oxidase, subunit VIb"/>
    <property type="match status" value="1"/>
</dbReference>
<evidence type="ECO:0000313" key="5">
    <source>
        <dbReference type="Proteomes" id="UP000054498"/>
    </source>
</evidence>
<gene>
    <name evidence="4" type="ORF">MNEG_10682</name>
</gene>
<sequence length="105" mass="11378">MFSKPGSSAASDPHTLKSGRAQCYAARDAFYQCVRECGQLYTIGSDVPSKCTKLRAAYEGTCLPSWVKHFDEQQTQEARAAKRLHTAIQHKASTAAGNLSGAAQR</sequence>
<evidence type="ECO:0000256" key="2">
    <source>
        <dbReference type="ARBA" id="ARBA00023128"/>
    </source>
</evidence>
<dbReference type="AlphaFoldDB" id="A0A0D2MRT9"/>
<accession>A0A0D2MRT9</accession>
<name>A0A0D2MRT9_9CHLO</name>